<dbReference type="GO" id="GO:0005743">
    <property type="term" value="C:mitochondrial inner membrane"/>
    <property type="evidence" value="ECO:0007669"/>
    <property type="project" value="UniProtKB-SubCell"/>
</dbReference>
<feature type="transmembrane region" description="Helical" evidence="19">
    <location>
        <begin position="63"/>
        <end position="85"/>
    </location>
</feature>
<dbReference type="SUPFAM" id="SSF81464">
    <property type="entry name" value="Cytochrome c oxidase subunit II-like, transmembrane region"/>
    <property type="match status" value="1"/>
</dbReference>
<feature type="domain" description="Cytochrome oxidase subunit II copper A binding" evidence="20">
    <location>
        <begin position="92"/>
        <end position="225"/>
    </location>
</feature>
<evidence type="ECO:0000256" key="10">
    <source>
        <dbReference type="ARBA" id="ARBA00022842"/>
    </source>
</evidence>
<dbReference type="Gene3D" id="1.10.287.90">
    <property type="match status" value="1"/>
</dbReference>
<dbReference type="CDD" id="cd13912">
    <property type="entry name" value="CcO_II_C"/>
    <property type="match status" value="1"/>
</dbReference>
<keyword evidence="10" id="KW-0460">Magnesium</keyword>
<proteinExistence type="inferred from homology"/>
<protein>
    <recommendedName>
        <fullName evidence="4 18">Cytochrome c oxidase subunit 2</fullName>
    </recommendedName>
</protein>
<evidence type="ECO:0000256" key="9">
    <source>
        <dbReference type="ARBA" id="ARBA00022792"/>
    </source>
</evidence>
<evidence type="ECO:0000256" key="14">
    <source>
        <dbReference type="ARBA" id="ARBA00023008"/>
    </source>
</evidence>
<evidence type="ECO:0000313" key="22">
    <source>
        <dbReference type="EMBL" id="ATD85991.1"/>
    </source>
</evidence>
<dbReference type="SUPFAM" id="SSF49503">
    <property type="entry name" value="Cupredoxins"/>
    <property type="match status" value="1"/>
</dbReference>
<evidence type="ECO:0000259" key="20">
    <source>
        <dbReference type="PROSITE" id="PS50857"/>
    </source>
</evidence>
<dbReference type="InterPro" id="IPR001505">
    <property type="entry name" value="Copper_CuA"/>
</dbReference>
<keyword evidence="6 18" id="KW-0679">Respiratory chain</keyword>
<dbReference type="PANTHER" id="PTHR22888">
    <property type="entry name" value="CYTOCHROME C OXIDASE, SUBUNIT II"/>
    <property type="match status" value="1"/>
</dbReference>
<geneLocation type="mitochondrion" evidence="22"/>
<evidence type="ECO:0000256" key="17">
    <source>
        <dbReference type="ARBA" id="ARBA00049512"/>
    </source>
</evidence>
<keyword evidence="16 18" id="KW-0472">Membrane</keyword>
<evidence type="ECO:0000259" key="21">
    <source>
        <dbReference type="PROSITE" id="PS50999"/>
    </source>
</evidence>
<dbReference type="FunFam" id="2.60.40.420:FF:000001">
    <property type="entry name" value="Cytochrome c oxidase subunit 2"/>
    <property type="match status" value="1"/>
</dbReference>
<evidence type="ECO:0000256" key="1">
    <source>
        <dbReference type="ARBA" id="ARBA00004448"/>
    </source>
</evidence>
<name>A0A343K7Z5_9HEMI</name>
<dbReference type="GO" id="GO:0042773">
    <property type="term" value="P:ATP synthesis coupled electron transport"/>
    <property type="evidence" value="ECO:0007669"/>
    <property type="project" value="TreeGrafter"/>
</dbReference>
<keyword evidence="13 19" id="KW-1133">Transmembrane helix</keyword>
<dbReference type="PROSITE" id="PS50999">
    <property type="entry name" value="COX2_TM"/>
    <property type="match status" value="1"/>
</dbReference>
<keyword evidence="15 18" id="KW-0496">Mitochondrion</keyword>
<dbReference type="InterPro" id="IPR045187">
    <property type="entry name" value="CcO_II"/>
</dbReference>
<evidence type="ECO:0000256" key="11">
    <source>
        <dbReference type="ARBA" id="ARBA00022967"/>
    </source>
</evidence>
<evidence type="ECO:0000256" key="19">
    <source>
        <dbReference type="SAM" id="Phobius"/>
    </source>
</evidence>
<evidence type="ECO:0000256" key="7">
    <source>
        <dbReference type="ARBA" id="ARBA00022692"/>
    </source>
</evidence>
<evidence type="ECO:0000256" key="5">
    <source>
        <dbReference type="ARBA" id="ARBA00022448"/>
    </source>
</evidence>
<comment type="cofactor">
    <cofactor evidence="18">
        <name>Cu cation</name>
        <dbReference type="ChEBI" id="CHEBI:23378"/>
    </cofactor>
    <text evidence="18">Binds a copper A center.</text>
</comment>
<gene>
    <name evidence="22" type="primary">cox2</name>
</gene>
<dbReference type="Pfam" id="PF00116">
    <property type="entry name" value="COX2"/>
    <property type="match status" value="1"/>
</dbReference>
<feature type="transmembrane region" description="Helical" evidence="19">
    <location>
        <begin position="27"/>
        <end position="51"/>
    </location>
</feature>
<dbReference type="AlphaFoldDB" id="A0A343K7Z5"/>
<keyword evidence="11" id="KW-1278">Translocase</keyword>
<dbReference type="PRINTS" id="PR01166">
    <property type="entry name" value="CYCOXIDASEII"/>
</dbReference>
<accession>A0A343K7Z5</accession>
<reference evidence="22" key="1">
    <citation type="journal article" date="2017" name="Zool. J. Linn. Soc.">
        <title>Insufficient power of mitogenomic data in resolving the auchenorrhynchan monophyly.</title>
        <authorList>
            <person name="Song N."/>
            <person name="Cai W."/>
            <person name="Li H."/>
        </authorList>
    </citation>
    <scope>NUCLEOTIDE SEQUENCE</scope>
    <source>
        <strain evidence="22">Zz0527-17</strain>
    </source>
</reference>
<organism evidence="22">
    <name type="scientific">Sophonia linealis</name>
    <dbReference type="NCBI Taxonomy" id="2038641"/>
    <lineage>
        <taxon>Eukaryota</taxon>
        <taxon>Metazoa</taxon>
        <taxon>Ecdysozoa</taxon>
        <taxon>Arthropoda</taxon>
        <taxon>Hexapoda</taxon>
        <taxon>Insecta</taxon>
        <taxon>Pterygota</taxon>
        <taxon>Neoptera</taxon>
        <taxon>Paraneoptera</taxon>
        <taxon>Hemiptera</taxon>
        <taxon>Auchenorrhyncha</taxon>
        <taxon>Membracoidea</taxon>
        <taxon>Cicadellidae</taxon>
        <taxon>Evacanthinae</taxon>
        <taxon>Nirvanini</taxon>
        <taxon>Sophonia</taxon>
    </lineage>
</organism>
<keyword evidence="14 18" id="KW-0186">Copper</keyword>
<comment type="subcellular location">
    <subcellularLocation>
        <location evidence="1 18">Mitochondrion inner membrane</location>
        <topology evidence="1 18">Multi-pass membrane protein</topology>
    </subcellularLocation>
</comment>
<dbReference type="PROSITE" id="PS50857">
    <property type="entry name" value="COX2_CUA"/>
    <property type="match status" value="1"/>
</dbReference>
<dbReference type="PANTHER" id="PTHR22888:SF9">
    <property type="entry name" value="CYTOCHROME C OXIDASE SUBUNIT 2"/>
    <property type="match status" value="1"/>
</dbReference>
<dbReference type="GO" id="GO:0005507">
    <property type="term" value="F:copper ion binding"/>
    <property type="evidence" value="ECO:0007669"/>
    <property type="project" value="InterPro"/>
</dbReference>
<evidence type="ECO:0000256" key="15">
    <source>
        <dbReference type="ARBA" id="ARBA00023128"/>
    </source>
</evidence>
<comment type="function">
    <text evidence="18">Component of the cytochrome c oxidase, the last enzyme in the mitochondrial electron transport chain which drives oxidative phosphorylation. The respiratory chain contains 3 multisubunit complexes succinate dehydrogenase (complex II, CII), ubiquinol-cytochrome c oxidoreductase (cytochrome b-c1 complex, complex III, CIII) and cytochrome c oxidase (complex IV, CIV), that cooperate to transfer electrons derived from NADH and succinate to molecular oxygen, creating an electrochemical gradient over the inner membrane that drives transmembrane transport and the ATP synthase. Cytochrome c oxidase is the component of the respiratory chain that catalyzes the reduction of oxygen to water. Electrons originating from reduced cytochrome c in the intermembrane space (IMS) are transferred via the dinuclear copper A center (CU(A)) of subunit 2 and heme A of subunit 1 to the active site in subunit 1, a binuclear center (BNC) formed by heme A3 and copper B (CU(B)). The BNC reduces molecular oxygen to 2 water molecules using 4 electrons from cytochrome c in the IMS and 4 protons from the mitochondrial matrix.</text>
</comment>
<keyword evidence="7 18" id="KW-0812">Transmembrane</keyword>
<comment type="similarity">
    <text evidence="2 18">Belongs to the cytochrome c oxidase subunit 2 family.</text>
</comment>
<dbReference type="InterPro" id="IPR011759">
    <property type="entry name" value="Cyt_c_oxidase_su2_TM_dom"/>
</dbReference>
<keyword evidence="8 18" id="KW-0479">Metal-binding</keyword>
<dbReference type="InterPro" id="IPR002429">
    <property type="entry name" value="CcO_II-like_C"/>
</dbReference>
<evidence type="ECO:0000256" key="6">
    <source>
        <dbReference type="ARBA" id="ARBA00022660"/>
    </source>
</evidence>
<evidence type="ECO:0000256" key="12">
    <source>
        <dbReference type="ARBA" id="ARBA00022982"/>
    </source>
</evidence>
<dbReference type="InterPro" id="IPR008972">
    <property type="entry name" value="Cupredoxin"/>
</dbReference>
<keyword evidence="12 18" id="KW-0249">Electron transport</keyword>
<keyword evidence="9 18" id="KW-0999">Mitochondrion inner membrane</keyword>
<evidence type="ECO:0000256" key="8">
    <source>
        <dbReference type="ARBA" id="ARBA00022723"/>
    </source>
</evidence>
<keyword evidence="5 18" id="KW-0813">Transport</keyword>
<evidence type="ECO:0000256" key="2">
    <source>
        <dbReference type="ARBA" id="ARBA00007866"/>
    </source>
</evidence>
<dbReference type="InterPro" id="IPR036257">
    <property type="entry name" value="Cyt_c_oxidase_su2_TM_sf"/>
</dbReference>
<feature type="domain" description="Cytochrome oxidase subunit II transmembrane region profile" evidence="21">
    <location>
        <begin position="1"/>
        <end position="91"/>
    </location>
</feature>
<evidence type="ECO:0000256" key="18">
    <source>
        <dbReference type="RuleBase" id="RU000457"/>
    </source>
</evidence>
<evidence type="ECO:0000256" key="4">
    <source>
        <dbReference type="ARBA" id="ARBA00015946"/>
    </source>
</evidence>
<dbReference type="Gene3D" id="2.60.40.420">
    <property type="entry name" value="Cupredoxins - blue copper proteins"/>
    <property type="match status" value="1"/>
</dbReference>
<sequence length="226" mass="26349">MLMWVNLSYQDAVSPNMEELIILNDHVLMILIIITTIVSYMIIFMVMNNYINRFLFEGQMIELLWTLLPAVMLIFIALPSLRILYMLEEISTPMITIKALGHQWYWSYEYSDFKKIEFDSYMKPTSELEQSEIRLMNVDNSIFLPFNIQTRILVTSTDVIHSWTIPSLGIKVDASPGRLNQGCINILRPGLFFGQCSEICGSNHSFMPIMLQSINMESFFKWLNTF</sequence>
<dbReference type="InterPro" id="IPR034210">
    <property type="entry name" value="CcO_II_C"/>
</dbReference>
<comment type="subunit">
    <text evidence="3">Component of the cytochrome c oxidase (complex IV, CIV), a multisubunit enzyme composed of a catalytic core of 3 subunits and several supernumerary subunits. The complex exists as a monomer or a dimer and forms supercomplexes (SCs) in the inner mitochondrial membrane with ubiquinol-cytochrome c oxidoreductase (cytochrome b-c1 complex, complex III, CIII).</text>
</comment>
<dbReference type="GO" id="GO:0004129">
    <property type="term" value="F:cytochrome-c oxidase activity"/>
    <property type="evidence" value="ECO:0007669"/>
    <property type="project" value="UniProtKB-EC"/>
</dbReference>
<evidence type="ECO:0000256" key="13">
    <source>
        <dbReference type="ARBA" id="ARBA00022989"/>
    </source>
</evidence>
<evidence type="ECO:0000256" key="16">
    <source>
        <dbReference type="ARBA" id="ARBA00023136"/>
    </source>
</evidence>
<comment type="catalytic activity">
    <reaction evidence="17">
        <text>4 Fe(II)-[cytochrome c] + O2 + 8 H(+)(in) = 4 Fe(III)-[cytochrome c] + 2 H2O + 4 H(+)(out)</text>
        <dbReference type="Rhea" id="RHEA:11436"/>
        <dbReference type="Rhea" id="RHEA-COMP:10350"/>
        <dbReference type="Rhea" id="RHEA-COMP:14399"/>
        <dbReference type="ChEBI" id="CHEBI:15377"/>
        <dbReference type="ChEBI" id="CHEBI:15378"/>
        <dbReference type="ChEBI" id="CHEBI:15379"/>
        <dbReference type="ChEBI" id="CHEBI:29033"/>
        <dbReference type="ChEBI" id="CHEBI:29034"/>
        <dbReference type="EC" id="7.1.1.9"/>
    </reaction>
    <physiologicalReaction direction="left-to-right" evidence="17">
        <dbReference type="Rhea" id="RHEA:11437"/>
    </physiologicalReaction>
</comment>
<evidence type="ECO:0000256" key="3">
    <source>
        <dbReference type="ARBA" id="ARBA00011164"/>
    </source>
</evidence>
<dbReference type="PROSITE" id="PS00078">
    <property type="entry name" value="COX2"/>
    <property type="match status" value="1"/>
</dbReference>
<dbReference type="Pfam" id="PF02790">
    <property type="entry name" value="COX2_TM"/>
    <property type="match status" value="1"/>
</dbReference>
<dbReference type="EMBL" id="KX437723">
    <property type="protein sequence ID" value="ATD85991.1"/>
    <property type="molecule type" value="Genomic_DNA"/>
</dbReference>